<protein>
    <submittedName>
        <fullName evidence="6">Transcriptional attenuator, LytR family</fullName>
    </submittedName>
</protein>
<evidence type="ECO:0000256" key="3">
    <source>
        <dbReference type="SAM" id="Phobius"/>
    </source>
</evidence>
<dbReference type="NCBIfam" id="TIGR00350">
    <property type="entry name" value="lytR_cpsA_psr"/>
    <property type="match status" value="1"/>
</dbReference>
<dbReference type="RefSeq" id="WP_090354536.1">
    <property type="nucleotide sequence ID" value="NZ_FMUB01000002.1"/>
</dbReference>
<dbReference type="PANTHER" id="PTHR33392">
    <property type="entry name" value="POLYISOPRENYL-TEICHOIC ACID--PEPTIDOGLYCAN TEICHOIC ACID TRANSFERASE TAGU"/>
    <property type="match status" value="1"/>
</dbReference>
<sequence length="516" mass="55238">MPDAARHRLPEPPRRRLRWARVVLAVLSTALVAVSGAAWWTTRGVLTGFTVSHALADSAHVKGGPINILLIGLDSRKDQHGNDLPQEVLDQLHAGDSETGGYNTNTLILVHVDADNKVTAFSIPRDDYVDFHRLPGYTNIKIKEAYGLTKFYTEQHLADEGIGDRETLEMAGREAGRAATLSAVRSLVGVPIDYFAEINLAGFYDLASTLGGIQVCLNHAVDDEYSGANFPAGLQTLNAAQALAFVRQRHGLENGDLDRTHRQQAFLVAVMRQLQESGAFTDIGKLNELMAIAHKDIVLSSGWDSDLFRRLGSISGPDVVYKTLPVVRYDTRNGQDVNIIDPDAIKAQVRAAFSDGTPVATSTTVPTNPVQVVNADSNWTASTVATALEKRGFHVETPDIQLEDKPALTTISYGAGADDVAQELSGLLGAVVTVADKELPAGQVRMVIGNGYLVPAKLTAQDSTSSTSSTTPSSSAARTATTSTHRPWFGTEEAGSSDPTPDHGLPVSGDRTPCVN</sequence>
<dbReference type="InterPro" id="IPR050922">
    <property type="entry name" value="LytR/CpsA/Psr_CW_biosynth"/>
</dbReference>
<dbReference type="Proteomes" id="UP000199707">
    <property type="component" value="Unassembled WGS sequence"/>
</dbReference>
<feature type="transmembrane region" description="Helical" evidence="3">
    <location>
        <begin position="21"/>
        <end position="40"/>
    </location>
</feature>
<keyword evidence="3" id="KW-0472">Membrane</keyword>
<organism evidence="6 7">
    <name type="scientific">Mycolicibacterium fluoranthenivorans</name>
    <dbReference type="NCBI Taxonomy" id="258505"/>
    <lineage>
        <taxon>Bacteria</taxon>
        <taxon>Bacillati</taxon>
        <taxon>Actinomycetota</taxon>
        <taxon>Actinomycetes</taxon>
        <taxon>Mycobacteriales</taxon>
        <taxon>Mycobacteriaceae</taxon>
        <taxon>Mycolicibacterium</taxon>
    </lineage>
</organism>
<evidence type="ECO:0000259" key="4">
    <source>
        <dbReference type="Pfam" id="PF03816"/>
    </source>
</evidence>
<dbReference type="Gene3D" id="3.40.630.190">
    <property type="entry name" value="LCP protein"/>
    <property type="match status" value="1"/>
</dbReference>
<dbReference type="Pfam" id="PF03816">
    <property type="entry name" value="LytR_cpsA_psr"/>
    <property type="match status" value="1"/>
</dbReference>
<accession>A0A1G4VKK5</accession>
<comment type="similarity">
    <text evidence="1">Belongs to the LytR/CpsA/Psr (LCP) family.</text>
</comment>
<dbReference type="PANTHER" id="PTHR33392:SF6">
    <property type="entry name" value="POLYISOPRENYL-TEICHOIC ACID--PEPTIDOGLYCAN TEICHOIC ACID TRANSFERASE TAGU"/>
    <property type="match status" value="1"/>
</dbReference>
<gene>
    <name evidence="6" type="ORF">SAMN02799620_01182</name>
</gene>
<dbReference type="InterPro" id="IPR004474">
    <property type="entry name" value="LytR_CpsA_psr"/>
</dbReference>
<proteinExistence type="inferred from homology"/>
<dbReference type="STRING" id="1502745.SAMN02799620_01182"/>
<keyword evidence="3" id="KW-0812">Transmembrane</keyword>
<evidence type="ECO:0000256" key="2">
    <source>
        <dbReference type="SAM" id="MobiDB-lite"/>
    </source>
</evidence>
<evidence type="ECO:0000313" key="6">
    <source>
        <dbReference type="EMBL" id="SCX08188.1"/>
    </source>
</evidence>
<dbReference type="Pfam" id="PF13399">
    <property type="entry name" value="LytR_C"/>
    <property type="match status" value="1"/>
</dbReference>
<dbReference type="Gene3D" id="3.30.70.2390">
    <property type="match status" value="1"/>
</dbReference>
<dbReference type="EMBL" id="FMUB01000002">
    <property type="protein sequence ID" value="SCX08188.1"/>
    <property type="molecule type" value="Genomic_DNA"/>
</dbReference>
<dbReference type="AlphaFoldDB" id="A0A1G4VKK5"/>
<dbReference type="InterPro" id="IPR027381">
    <property type="entry name" value="LytR/CpsA/Psr_C"/>
</dbReference>
<feature type="compositionally biased region" description="Low complexity" evidence="2">
    <location>
        <begin position="459"/>
        <end position="484"/>
    </location>
</feature>
<reference evidence="7" key="1">
    <citation type="submission" date="2016-10" db="EMBL/GenBank/DDBJ databases">
        <authorList>
            <person name="Varghese N."/>
            <person name="Submissions S."/>
        </authorList>
    </citation>
    <scope>NUCLEOTIDE SEQUENCE [LARGE SCALE GENOMIC DNA]</scope>
    <source>
        <strain evidence="7">UNC267MFSha1.1M11</strain>
    </source>
</reference>
<keyword evidence="3" id="KW-1133">Transmembrane helix</keyword>
<evidence type="ECO:0000259" key="5">
    <source>
        <dbReference type="Pfam" id="PF13399"/>
    </source>
</evidence>
<evidence type="ECO:0000313" key="7">
    <source>
        <dbReference type="Proteomes" id="UP000199707"/>
    </source>
</evidence>
<feature type="region of interest" description="Disordered" evidence="2">
    <location>
        <begin position="459"/>
        <end position="516"/>
    </location>
</feature>
<name>A0A1G4VKK5_9MYCO</name>
<feature type="domain" description="Cell envelope-related transcriptional attenuator" evidence="4">
    <location>
        <begin position="103"/>
        <end position="275"/>
    </location>
</feature>
<evidence type="ECO:0000256" key="1">
    <source>
        <dbReference type="ARBA" id="ARBA00006068"/>
    </source>
</evidence>
<feature type="domain" description="LytR/CpsA/Psr regulator C-terminal" evidence="5">
    <location>
        <begin position="369"/>
        <end position="452"/>
    </location>
</feature>